<protein>
    <submittedName>
        <fullName evidence="4">Stage II sporulation protein Q</fullName>
    </submittedName>
</protein>
<evidence type="ECO:0000313" key="5">
    <source>
        <dbReference type="Proteomes" id="UP001179280"/>
    </source>
</evidence>
<feature type="transmembrane region" description="Helical" evidence="2">
    <location>
        <begin position="20"/>
        <end position="39"/>
    </location>
</feature>
<dbReference type="InterPro" id="IPR050570">
    <property type="entry name" value="Cell_wall_metabolism_enzyme"/>
</dbReference>
<dbReference type="CDD" id="cd12797">
    <property type="entry name" value="M23_peptidase"/>
    <property type="match status" value="1"/>
</dbReference>
<keyword evidence="2" id="KW-0812">Transmembrane</keyword>
<dbReference type="EMBL" id="JAFBCV010000008">
    <property type="protein sequence ID" value="MBM7839548.1"/>
    <property type="molecule type" value="Genomic_DNA"/>
</dbReference>
<feature type="region of interest" description="Disordered" evidence="1">
    <location>
        <begin position="220"/>
        <end position="264"/>
    </location>
</feature>
<feature type="compositionally biased region" description="Basic and acidic residues" evidence="1">
    <location>
        <begin position="228"/>
        <end position="247"/>
    </location>
</feature>
<dbReference type="PANTHER" id="PTHR21666">
    <property type="entry name" value="PEPTIDASE-RELATED"/>
    <property type="match status" value="1"/>
</dbReference>
<feature type="region of interest" description="Disordered" evidence="1">
    <location>
        <begin position="44"/>
        <end position="64"/>
    </location>
</feature>
<name>A0ABS2SVL8_9BACI</name>
<dbReference type="PANTHER" id="PTHR21666:SF291">
    <property type="entry name" value="STAGE II SPORULATION PROTEIN Q"/>
    <property type="match status" value="1"/>
</dbReference>
<evidence type="ECO:0000256" key="2">
    <source>
        <dbReference type="SAM" id="Phobius"/>
    </source>
</evidence>
<proteinExistence type="predicted"/>
<comment type="caution">
    <text evidence="4">The sequence shown here is derived from an EMBL/GenBank/DDBJ whole genome shotgun (WGS) entry which is preliminary data.</text>
</comment>
<sequence>MKEEKNSSNKIQKIMGKRWVLPGVYLAVAAGLLSAVFFMQNGDEATEQGPDTNEQPGQTEEPTLPVAVGNESFHMPVDQESEFDQVGIFYDAEANLEEQEQALVYYDSIYRENKGIDLASANQESFPVMAAMSGVVTKAMKDSVLGFVIEVDHGEETKTHYSSLSSIEVKQGDEIKQGDVVGEAGKNVYNEEAGIHVHFEVRHDGVALNPADVFEKSVEDLDSLLPQGEDKDKENEETPEEEKKPEENEQPENNQPAEGEDTNE</sequence>
<dbReference type="InterPro" id="IPR016047">
    <property type="entry name" value="M23ase_b-sheet_dom"/>
</dbReference>
<keyword evidence="5" id="KW-1185">Reference proteome</keyword>
<accession>A0ABS2SVL8</accession>
<dbReference type="SUPFAM" id="SSF51261">
    <property type="entry name" value="Duplicated hybrid motif"/>
    <property type="match status" value="1"/>
</dbReference>
<keyword evidence="2" id="KW-1133">Transmembrane helix</keyword>
<feature type="domain" description="M23ase beta-sheet core" evidence="3">
    <location>
        <begin position="112"/>
        <end position="210"/>
    </location>
</feature>
<dbReference type="RefSeq" id="WP_204466770.1">
    <property type="nucleotide sequence ID" value="NZ_JAFBCV010000008.1"/>
</dbReference>
<evidence type="ECO:0000313" key="4">
    <source>
        <dbReference type="EMBL" id="MBM7839548.1"/>
    </source>
</evidence>
<organism evidence="4 5">
    <name type="scientific">Shouchella xiaoxiensis</name>
    <dbReference type="NCBI Taxonomy" id="766895"/>
    <lineage>
        <taxon>Bacteria</taxon>
        <taxon>Bacillati</taxon>
        <taxon>Bacillota</taxon>
        <taxon>Bacilli</taxon>
        <taxon>Bacillales</taxon>
        <taxon>Bacillaceae</taxon>
        <taxon>Shouchella</taxon>
    </lineage>
</organism>
<dbReference type="Pfam" id="PF01551">
    <property type="entry name" value="Peptidase_M23"/>
    <property type="match status" value="1"/>
</dbReference>
<dbReference type="Gene3D" id="2.70.70.10">
    <property type="entry name" value="Glucose Permease (Domain IIA)"/>
    <property type="match status" value="1"/>
</dbReference>
<feature type="compositionally biased region" description="Polar residues" evidence="1">
    <location>
        <begin position="49"/>
        <end position="61"/>
    </location>
</feature>
<dbReference type="Proteomes" id="UP001179280">
    <property type="component" value="Unassembled WGS sequence"/>
</dbReference>
<gene>
    <name evidence="4" type="ORF">JOC54_002828</name>
</gene>
<evidence type="ECO:0000259" key="3">
    <source>
        <dbReference type="Pfam" id="PF01551"/>
    </source>
</evidence>
<reference evidence="4" key="1">
    <citation type="submission" date="2021-01" db="EMBL/GenBank/DDBJ databases">
        <title>Genomic Encyclopedia of Type Strains, Phase IV (KMG-IV): sequencing the most valuable type-strain genomes for metagenomic binning, comparative biology and taxonomic classification.</title>
        <authorList>
            <person name="Goeker M."/>
        </authorList>
    </citation>
    <scope>NUCLEOTIDE SEQUENCE</scope>
    <source>
        <strain evidence="4">DSM 21943</strain>
    </source>
</reference>
<evidence type="ECO:0000256" key="1">
    <source>
        <dbReference type="SAM" id="MobiDB-lite"/>
    </source>
</evidence>
<dbReference type="InterPro" id="IPR011055">
    <property type="entry name" value="Dup_hybrid_motif"/>
</dbReference>
<keyword evidence="2" id="KW-0472">Membrane</keyword>